<proteinExistence type="predicted"/>
<protein>
    <submittedName>
        <fullName evidence="2">Divergent PAP2 family protein</fullName>
    </submittedName>
</protein>
<dbReference type="InterPro" id="IPR003832">
    <property type="entry name" value="DUF212"/>
</dbReference>
<sequence>MTISPYLVAVAVGWIIAQGAKYITAAVKAHSLQVFDRLYLSGNMPSAHSATVVSIATLIALRDGVDSGLFGLAVVLALVVMYDAMMVRHSVGEQGAVIKHILKESNIAVKEPHVADGHTPLEVIVGVCIGMLAGIVVFYTTK</sequence>
<feature type="transmembrane region" description="Helical" evidence="1">
    <location>
        <begin position="68"/>
        <end position="87"/>
    </location>
</feature>
<dbReference type="EMBL" id="CP124550">
    <property type="protein sequence ID" value="WIO45783.1"/>
    <property type="molecule type" value="Genomic_DNA"/>
</dbReference>
<keyword evidence="1" id="KW-1133">Transmembrane helix</keyword>
<dbReference type="Proteomes" id="UP001177295">
    <property type="component" value="Chromosome"/>
</dbReference>
<dbReference type="PANTHER" id="PTHR31446:SF29">
    <property type="entry name" value="ACID PHOSPHATASE_VANADIUM-DEPENDENT HALOPEROXIDASE-RELATED PROTEIN"/>
    <property type="match status" value="1"/>
</dbReference>
<feature type="transmembrane region" description="Helical" evidence="1">
    <location>
        <begin position="43"/>
        <end position="61"/>
    </location>
</feature>
<dbReference type="Pfam" id="PF02681">
    <property type="entry name" value="DUF212"/>
    <property type="match status" value="1"/>
</dbReference>
<keyword evidence="1" id="KW-0472">Membrane</keyword>
<evidence type="ECO:0000313" key="3">
    <source>
        <dbReference type="Proteomes" id="UP001177295"/>
    </source>
</evidence>
<organism evidence="2 3">
    <name type="scientific">Candidatus Southlakia epibionticum</name>
    <dbReference type="NCBI Taxonomy" id="3043284"/>
    <lineage>
        <taxon>Bacteria</taxon>
        <taxon>Candidatus Saccharimonadota</taxon>
        <taxon>Candidatus Saccharimonadia</taxon>
        <taxon>Candidatus Saccharimonadales</taxon>
        <taxon>Candidatus Saccharimonadaceae</taxon>
        <taxon>Candidatus Southlakia</taxon>
    </lineage>
</organism>
<dbReference type="PANTHER" id="PTHR31446">
    <property type="entry name" value="ACID PHOSPHATASE/VANADIUM-DEPENDENT HALOPEROXIDASE-RELATED PROTEIN"/>
    <property type="match status" value="1"/>
</dbReference>
<name>A0ABY8WY64_9BACT</name>
<keyword evidence="3" id="KW-1185">Reference proteome</keyword>
<reference evidence="2 3" key="1">
    <citation type="journal article" date="2023" name="Cell">
        <title>Genetic manipulation of Patescibacteria provides mechanistic insights into microbial dark matter and the epibiotic lifestyle.</title>
        <authorList>
            <person name="Wang Y."/>
            <person name="Gallagher L.A."/>
            <person name="Andrade P.A."/>
            <person name="Liu A."/>
            <person name="Humphreys I.R."/>
            <person name="Turkarslan S."/>
            <person name="Cutler K.J."/>
            <person name="Arrieta-Ortiz M.L."/>
            <person name="Li Y."/>
            <person name="Radey M.C."/>
            <person name="McLean J.S."/>
            <person name="Cong Q."/>
            <person name="Baker D."/>
            <person name="Baliga N.S."/>
            <person name="Peterson S.B."/>
            <person name="Mougous J.D."/>
        </authorList>
    </citation>
    <scope>NUCLEOTIDE SEQUENCE [LARGE SCALE GENOMIC DNA]</scope>
    <source>
        <strain evidence="2 3">ML1</strain>
    </source>
</reference>
<dbReference type="RefSeq" id="WP_376754154.1">
    <property type="nucleotide sequence ID" value="NZ_CP124550.1"/>
</dbReference>
<gene>
    <name evidence="2" type="ORF">SEML1_0147</name>
</gene>
<evidence type="ECO:0000313" key="2">
    <source>
        <dbReference type="EMBL" id="WIO45783.1"/>
    </source>
</evidence>
<accession>A0ABY8WY64</accession>
<evidence type="ECO:0000256" key="1">
    <source>
        <dbReference type="SAM" id="Phobius"/>
    </source>
</evidence>
<feature type="transmembrane region" description="Helical" evidence="1">
    <location>
        <begin position="123"/>
        <end position="141"/>
    </location>
</feature>
<keyword evidence="1" id="KW-0812">Transmembrane</keyword>